<dbReference type="SUPFAM" id="SSF48264">
    <property type="entry name" value="Cytochrome P450"/>
    <property type="match status" value="1"/>
</dbReference>
<dbReference type="Pfam" id="PF00067">
    <property type="entry name" value="p450"/>
    <property type="match status" value="1"/>
</dbReference>
<name>A0AAD4XY16_9MAGN</name>
<keyword evidence="8" id="KW-1185">Reference proteome</keyword>
<proteinExistence type="inferred from homology"/>
<dbReference type="GO" id="GO:0020037">
    <property type="term" value="F:heme binding"/>
    <property type="evidence" value="ECO:0007669"/>
    <property type="project" value="InterPro"/>
</dbReference>
<keyword evidence="6" id="KW-1133">Transmembrane helix</keyword>
<keyword evidence="6" id="KW-0812">Transmembrane</keyword>
<reference evidence="7" key="1">
    <citation type="submission" date="2022-04" db="EMBL/GenBank/DDBJ databases">
        <title>A functionally conserved STORR gene fusion in Papaver species that diverged 16.8 million years ago.</title>
        <authorList>
            <person name="Catania T."/>
        </authorList>
    </citation>
    <scope>NUCLEOTIDE SEQUENCE</scope>
    <source>
        <strain evidence="7">S-188037</strain>
    </source>
</reference>
<dbReference type="GO" id="GO:0016705">
    <property type="term" value="F:oxidoreductase activity, acting on paired donors, with incorporation or reduction of molecular oxygen"/>
    <property type="evidence" value="ECO:0007669"/>
    <property type="project" value="InterPro"/>
</dbReference>
<keyword evidence="3" id="KW-0560">Oxidoreductase</keyword>
<dbReference type="PANTHER" id="PTHR24296">
    <property type="entry name" value="CYTOCHROME P450"/>
    <property type="match status" value="1"/>
</dbReference>
<keyword evidence="4 5" id="KW-0408">Iron</keyword>
<evidence type="ECO:0000256" key="6">
    <source>
        <dbReference type="SAM" id="Phobius"/>
    </source>
</evidence>
<accession>A0AAD4XY16</accession>
<dbReference type="Gene3D" id="1.10.630.10">
    <property type="entry name" value="Cytochrome P450"/>
    <property type="match status" value="1"/>
</dbReference>
<evidence type="ECO:0000313" key="7">
    <source>
        <dbReference type="EMBL" id="KAI3958028.1"/>
    </source>
</evidence>
<comment type="cofactor">
    <cofactor evidence="5">
        <name>heme</name>
        <dbReference type="ChEBI" id="CHEBI:30413"/>
    </cofactor>
</comment>
<dbReference type="GO" id="GO:0004497">
    <property type="term" value="F:monooxygenase activity"/>
    <property type="evidence" value="ECO:0007669"/>
    <property type="project" value="InterPro"/>
</dbReference>
<dbReference type="Proteomes" id="UP001202328">
    <property type="component" value="Unassembled WGS sequence"/>
</dbReference>
<evidence type="ECO:0008006" key="9">
    <source>
        <dbReference type="Google" id="ProtNLM"/>
    </source>
</evidence>
<feature type="binding site" description="axial binding residue" evidence="5">
    <location>
        <position position="456"/>
    </location>
    <ligand>
        <name>heme</name>
        <dbReference type="ChEBI" id="CHEBI:30413"/>
    </ligand>
    <ligandPart>
        <name>Fe</name>
        <dbReference type="ChEBI" id="CHEBI:18248"/>
    </ligandPart>
</feature>
<dbReference type="GO" id="GO:0005506">
    <property type="term" value="F:iron ion binding"/>
    <property type="evidence" value="ECO:0007669"/>
    <property type="project" value="InterPro"/>
</dbReference>
<sequence>MLELSWFLLILLIPSFTLIYFIFSNTSKSFPPSSSTSKLPKSYPIIGSSFTLLANFNRHNQWAAEILSVCPTNTYVINLLGARVAITANPENVKHILKDHFSNYPKGEFLRNILSDFLGNGIFNTDGANWKFQRQISSHEFNTKSLRKFIEDVVKMELKDRLVPVLSMTAEKNTEIDLQDILQRFAFDNICQISFGYDPSYLSLSLEKSTEFAVAFEDATRISSERTGHMIHLVWRIKRFLNIGSEKRLRQATETIRESARKIVRQKKQELKDKSSSVLDGVEATDLLSRFVKDDNLDEDFVIDIVISFILAGQDTTSAALTWFFWLVSCNPQVEKEILKEITQTAQGEAGYDDVKDMVYIHASICESMRLYPPVPIDSKEAANDNILPDGTVVKKGMRVSYSSYAMGRMEKLWGLDCNEFKPERWLVKDNITGNLGFVAKDSYMYPVFQAGPRICLGKEMAFLQMKMIVVEVLRKFQVVPVANDFEPVFVSYLTSKMKGGFPVKIRKRTTDFSHFG</sequence>
<dbReference type="InterPro" id="IPR036396">
    <property type="entry name" value="Cyt_P450_sf"/>
</dbReference>
<dbReference type="GO" id="GO:0033075">
    <property type="term" value="P:isoquinoline alkaloid biosynthetic process"/>
    <property type="evidence" value="ECO:0007669"/>
    <property type="project" value="UniProtKB-ARBA"/>
</dbReference>
<dbReference type="PRINTS" id="PR00385">
    <property type="entry name" value="P450"/>
</dbReference>
<keyword evidence="6" id="KW-0472">Membrane</keyword>
<dbReference type="EMBL" id="JAJJMB010001184">
    <property type="protein sequence ID" value="KAI3958028.1"/>
    <property type="molecule type" value="Genomic_DNA"/>
</dbReference>
<comment type="caution">
    <text evidence="7">The sequence shown here is derived from an EMBL/GenBank/DDBJ whole genome shotgun (WGS) entry which is preliminary data.</text>
</comment>
<evidence type="ECO:0000256" key="4">
    <source>
        <dbReference type="ARBA" id="ARBA00023004"/>
    </source>
</evidence>
<evidence type="ECO:0000256" key="2">
    <source>
        <dbReference type="ARBA" id="ARBA00022723"/>
    </source>
</evidence>
<dbReference type="PRINTS" id="PR00463">
    <property type="entry name" value="EP450I"/>
</dbReference>
<dbReference type="CDD" id="cd11064">
    <property type="entry name" value="CYP86A"/>
    <property type="match status" value="1"/>
</dbReference>
<dbReference type="AlphaFoldDB" id="A0AAD4XY16"/>
<protein>
    <recommendedName>
        <fullName evidence="9">Cytochrome P450</fullName>
    </recommendedName>
</protein>
<keyword evidence="2 5" id="KW-0479">Metal-binding</keyword>
<evidence type="ECO:0000313" key="8">
    <source>
        <dbReference type="Proteomes" id="UP001202328"/>
    </source>
</evidence>
<keyword evidence="5" id="KW-0349">Heme</keyword>
<dbReference type="InterPro" id="IPR002401">
    <property type="entry name" value="Cyt_P450_E_grp-I"/>
</dbReference>
<evidence type="ECO:0000256" key="5">
    <source>
        <dbReference type="PIRSR" id="PIRSR602401-1"/>
    </source>
</evidence>
<comment type="similarity">
    <text evidence="1">Belongs to the cytochrome P450 family.</text>
</comment>
<feature type="transmembrane region" description="Helical" evidence="6">
    <location>
        <begin position="6"/>
        <end position="23"/>
    </location>
</feature>
<evidence type="ECO:0000256" key="3">
    <source>
        <dbReference type="ARBA" id="ARBA00023002"/>
    </source>
</evidence>
<organism evidence="7 8">
    <name type="scientific">Papaver atlanticum</name>
    <dbReference type="NCBI Taxonomy" id="357466"/>
    <lineage>
        <taxon>Eukaryota</taxon>
        <taxon>Viridiplantae</taxon>
        <taxon>Streptophyta</taxon>
        <taxon>Embryophyta</taxon>
        <taxon>Tracheophyta</taxon>
        <taxon>Spermatophyta</taxon>
        <taxon>Magnoliopsida</taxon>
        <taxon>Ranunculales</taxon>
        <taxon>Papaveraceae</taxon>
        <taxon>Papaveroideae</taxon>
        <taxon>Papaver</taxon>
    </lineage>
</organism>
<evidence type="ECO:0000256" key="1">
    <source>
        <dbReference type="ARBA" id="ARBA00010617"/>
    </source>
</evidence>
<gene>
    <name evidence="7" type="ORF">MKW98_020670</name>
</gene>
<dbReference type="InterPro" id="IPR001128">
    <property type="entry name" value="Cyt_P450"/>
</dbReference>